<reference evidence="1" key="1">
    <citation type="submission" date="2021-06" db="EMBL/GenBank/DDBJ databases">
        <authorList>
            <person name="Hodson N. C."/>
            <person name="Mongue J. A."/>
            <person name="Jaron S. K."/>
        </authorList>
    </citation>
    <scope>NUCLEOTIDE SEQUENCE</scope>
</reference>
<feature type="non-terminal residue" evidence="1">
    <location>
        <position position="85"/>
    </location>
</feature>
<comment type="caution">
    <text evidence="1">The sequence shown here is derived from an EMBL/GenBank/DDBJ whole genome shotgun (WGS) entry which is preliminary data.</text>
</comment>
<keyword evidence="2" id="KW-1185">Reference proteome</keyword>
<dbReference type="EMBL" id="CAJVCH010017126">
    <property type="protein sequence ID" value="CAG7682768.1"/>
    <property type="molecule type" value="Genomic_DNA"/>
</dbReference>
<name>A0A8J2NNT6_9HEXA</name>
<proteinExistence type="predicted"/>
<evidence type="ECO:0000313" key="2">
    <source>
        <dbReference type="Proteomes" id="UP000708208"/>
    </source>
</evidence>
<dbReference type="AlphaFoldDB" id="A0A8J2NNT6"/>
<dbReference type="OrthoDB" id="1935146at2759"/>
<protein>
    <submittedName>
        <fullName evidence="1">Uncharacterized protein</fullName>
    </submittedName>
</protein>
<accession>A0A8J2NNT6</accession>
<dbReference type="Proteomes" id="UP000708208">
    <property type="component" value="Unassembled WGS sequence"/>
</dbReference>
<feature type="non-terminal residue" evidence="1">
    <location>
        <position position="1"/>
    </location>
</feature>
<gene>
    <name evidence="1" type="ORF">AFUS01_LOCUS2916</name>
</gene>
<organism evidence="1 2">
    <name type="scientific">Allacma fusca</name>
    <dbReference type="NCBI Taxonomy" id="39272"/>
    <lineage>
        <taxon>Eukaryota</taxon>
        <taxon>Metazoa</taxon>
        <taxon>Ecdysozoa</taxon>
        <taxon>Arthropoda</taxon>
        <taxon>Hexapoda</taxon>
        <taxon>Collembola</taxon>
        <taxon>Symphypleona</taxon>
        <taxon>Sminthuridae</taxon>
        <taxon>Allacma</taxon>
    </lineage>
</organism>
<sequence>KRKIVGDEDPETKDKNLNRGQIRCILDVNNESMEPVPIIRSVQFHPTLQVGLGVGRHGVALNHNLKIFRCGMDACWRNQFWLHQA</sequence>
<evidence type="ECO:0000313" key="1">
    <source>
        <dbReference type="EMBL" id="CAG7682768.1"/>
    </source>
</evidence>